<keyword evidence="3" id="KW-1185">Reference proteome</keyword>
<evidence type="ECO:0000313" key="2">
    <source>
        <dbReference type="EMBL" id="MDR6512654.1"/>
    </source>
</evidence>
<name>A0ABU1MQN0_9SPHN</name>
<protein>
    <submittedName>
        <fullName evidence="2">Surface antigen</fullName>
    </submittedName>
</protein>
<dbReference type="EMBL" id="JAVDRD010000011">
    <property type="protein sequence ID" value="MDR6512654.1"/>
    <property type="molecule type" value="Genomic_DNA"/>
</dbReference>
<sequence length="282" mass="29974">MAAPIALIPGPDQSDGAPADTAGALPYLQCVPYARQVSGIQLFGDAHTWWDQAEGRYERGFTPKPGAVMSFHPYGAMRLGHVAMVSRVIDSRTVLLRHANWSPINGTRGQKENDVRAVDVSDANDWSAVRVWYAPIQGLGTTHWPVDGFIYNRPPARHLGTATPLRLASATAAPRSMMQPAVQRQVLMATRATAPARSRIDSDFLSGVAVETAAPKPAAPVRTTARIRMAQATIAASAALPAPARRDQASLARDDDPIGRIIASRTGGAGMGSAGMGIGRLR</sequence>
<evidence type="ECO:0000259" key="1">
    <source>
        <dbReference type="PROSITE" id="PS50911"/>
    </source>
</evidence>
<dbReference type="Proteomes" id="UP001184150">
    <property type="component" value="Unassembled WGS sequence"/>
</dbReference>
<dbReference type="InterPro" id="IPR007921">
    <property type="entry name" value="CHAP_dom"/>
</dbReference>
<accession>A0ABU1MQN0</accession>
<feature type="domain" description="Peptidase C51" evidence="1">
    <location>
        <begin position="5"/>
        <end position="130"/>
    </location>
</feature>
<organism evidence="2 3">
    <name type="scientific">Novosphingobium capsulatum</name>
    <dbReference type="NCBI Taxonomy" id="13688"/>
    <lineage>
        <taxon>Bacteria</taxon>
        <taxon>Pseudomonadati</taxon>
        <taxon>Pseudomonadota</taxon>
        <taxon>Alphaproteobacteria</taxon>
        <taxon>Sphingomonadales</taxon>
        <taxon>Sphingomonadaceae</taxon>
        <taxon>Novosphingobium</taxon>
    </lineage>
</organism>
<dbReference type="InterPro" id="IPR038765">
    <property type="entry name" value="Papain-like_cys_pep_sf"/>
</dbReference>
<evidence type="ECO:0000313" key="3">
    <source>
        <dbReference type="Proteomes" id="UP001184150"/>
    </source>
</evidence>
<dbReference type="RefSeq" id="WP_309806145.1">
    <property type="nucleotide sequence ID" value="NZ_JAVDRD010000011.1"/>
</dbReference>
<dbReference type="Gene3D" id="3.90.1720.10">
    <property type="entry name" value="endopeptidase domain like (from Nostoc punctiforme)"/>
    <property type="match status" value="1"/>
</dbReference>
<dbReference type="PROSITE" id="PS50911">
    <property type="entry name" value="CHAP"/>
    <property type="match status" value="1"/>
</dbReference>
<comment type="caution">
    <text evidence="2">The sequence shown here is derived from an EMBL/GenBank/DDBJ whole genome shotgun (WGS) entry which is preliminary data.</text>
</comment>
<dbReference type="SUPFAM" id="SSF54001">
    <property type="entry name" value="Cysteine proteinases"/>
    <property type="match status" value="1"/>
</dbReference>
<reference evidence="2 3" key="1">
    <citation type="submission" date="2023-07" db="EMBL/GenBank/DDBJ databases">
        <title>Sorghum-associated microbial communities from plants grown in Nebraska, USA.</title>
        <authorList>
            <person name="Schachtman D."/>
        </authorList>
    </citation>
    <scope>NUCLEOTIDE SEQUENCE [LARGE SCALE GENOMIC DNA]</scope>
    <source>
        <strain evidence="2 3">DS1027</strain>
    </source>
</reference>
<proteinExistence type="predicted"/>
<dbReference type="Pfam" id="PF05257">
    <property type="entry name" value="CHAP"/>
    <property type="match status" value="1"/>
</dbReference>
<gene>
    <name evidence="2" type="ORF">J2792_003539</name>
</gene>